<protein>
    <submittedName>
        <fullName evidence="2">AAA family ATPase</fullName>
    </submittedName>
</protein>
<dbReference type="Gene3D" id="3.40.50.300">
    <property type="entry name" value="P-loop containing nucleotide triphosphate hydrolases"/>
    <property type="match status" value="1"/>
</dbReference>
<name>A0A6B1FDQ2_9SYNE</name>
<reference evidence="2" key="1">
    <citation type="submission" date="2019-09" db="EMBL/GenBank/DDBJ databases">
        <title>Characterisation of the sponge microbiome using genome-centric metagenomics.</title>
        <authorList>
            <person name="Engelberts J.P."/>
            <person name="Robbins S.J."/>
            <person name="De Goeij J.M."/>
            <person name="Aranda M."/>
            <person name="Bell S.C."/>
            <person name="Webster N.S."/>
        </authorList>
    </citation>
    <scope>NUCLEOTIDE SEQUENCE</scope>
    <source>
        <strain evidence="2">SB0676_bin_10</strain>
    </source>
</reference>
<dbReference type="EMBL" id="VYDO01000175">
    <property type="protein sequence ID" value="MYG38402.1"/>
    <property type="molecule type" value="Genomic_DNA"/>
</dbReference>
<gene>
    <name evidence="2" type="ORF">F4162_05310</name>
</gene>
<evidence type="ECO:0000259" key="1">
    <source>
        <dbReference type="Pfam" id="PF13476"/>
    </source>
</evidence>
<dbReference type="SUPFAM" id="SSF52540">
    <property type="entry name" value="P-loop containing nucleoside triphosphate hydrolases"/>
    <property type="match status" value="1"/>
</dbReference>
<dbReference type="InterPro" id="IPR027417">
    <property type="entry name" value="P-loop_NTPase"/>
</dbReference>
<dbReference type="Pfam" id="PF13476">
    <property type="entry name" value="AAA_23"/>
    <property type="match status" value="1"/>
</dbReference>
<proteinExistence type="predicted"/>
<evidence type="ECO:0000313" key="2">
    <source>
        <dbReference type="EMBL" id="MYG38402.1"/>
    </source>
</evidence>
<feature type="domain" description="Rad50/SbcC-type AAA" evidence="1">
    <location>
        <begin position="9"/>
        <end position="48"/>
    </location>
</feature>
<comment type="caution">
    <text evidence="2">The sequence shown here is derived from an EMBL/GenBank/DDBJ whole genome shotgun (WGS) entry which is preliminary data.</text>
</comment>
<dbReference type="InterPro" id="IPR038729">
    <property type="entry name" value="Rad50/SbcC_AAA"/>
</dbReference>
<dbReference type="GO" id="GO:0006302">
    <property type="term" value="P:double-strand break repair"/>
    <property type="evidence" value="ECO:0007669"/>
    <property type="project" value="InterPro"/>
</dbReference>
<accession>A0A6B1FDQ2</accession>
<sequence>MGGELPLPSLSISGFRGFPSLSIPQLGRVTLLTGRNGVGKTTVLDAIRIYAAATYDTAWPLVTLLAERLRQQDEWRESLDEDGDKVLVADYIGLFHGRSFPPGQPISIGLGNGERNL</sequence>
<organism evidence="2">
    <name type="scientific">Synechococcus sp. SB0676_bin_10</name>
    <dbReference type="NCBI Taxonomy" id="2604869"/>
    <lineage>
        <taxon>Bacteria</taxon>
        <taxon>Bacillati</taxon>
        <taxon>Cyanobacteriota</taxon>
        <taxon>Cyanophyceae</taxon>
        <taxon>Synechococcales</taxon>
        <taxon>Synechococcaceae</taxon>
        <taxon>Synechococcus</taxon>
    </lineage>
</organism>
<dbReference type="GO" id="GO:0016887">
    <property type="term" value="F:ATP hydrolysis activity"/>
    <property type="evidence" value="ECO:0007669"/>
    <property type="project" value="InterPro"/>
</dbReference>
<dbReference type="AlphaFoldDB" id="A0A6B1FDQ2"/>